<name>A0ABR6Y0D2_9FLAO</name>
<evidence type="ECO:0000256" key="2">
    <source>
        <dbReference type="ARBA" id="ARBA00002039"/>
    </source>
</evidence>
<keyword evidence="8" id="KW-0720">Serine protease</keyword>
<comment type="catalytic activity">
    <reaction evidence="1">
        <text>[L-4-(L-arginin-2-N-yl)aspartate](n) + H2O = [L-4-(L-arginin-2-N-yl)aspartate](n-1) + L-4-(L-arginin-2-N-yl)aspartate</text>
        <dbReference type="Rhea" id="RHEA:12845"/>
        <dbReference type="Rhea" id="RHEA-COMP:13728"/>
        <dbReference type="Rhea" id="RHEA-COMP:13734"/>
        <dbReference type="ChEBI" id="CHEBI:15377"/>
        <dbReference type="ChEBI" id="CHEBI:137986"/>
        <dbReference type="ChEBI" id="CHEBI:137991"/>
        <dbReference type="EC" id="3.4.15.6"/>
    </reaction>
</comment>
<dbReference type="InterPro" id="IPR029062">
    <property type="entry name" value="Class_I_gatase-like"/>
</dbReference>
<sequence>MQKIKGTLIPIGGNEDKGIEADEMYTLEFIDEGILYHVVKEAGGIDAEIVVIPTASSIPVEVGENYLTAFTTLGCNNVTVLDIRSKEDSEKENSIELIKNADCVMFSGGDQSKITDKISGTTIHTILVDRYKNEKGFVIAGTSAGAMAMAKEMIAGGSASESFIKGAVNMYKGLGLIPELIIDTHFIKRGRFGRISEAVAQFPKLIGIGLAEDTGLIIKNNHFEIIGSGMVIIFDGRKIKHNNHSVLKEGTPMSLTNLKTHILSNGDRFNIKNKKIEVLPIEAPFI</sequence>
<dbReference type="PANTHER" id="PTHR36175:SF1">
    <property type="entry name" value="CYANOPHYCINASE"/>
    <property type="match status" value="1"/>
</dbReference>
<evidence type="ECO:0000256" key="5">
    <source>
        <dbReference type="ARBA" id="ARBA00015719"/>
    </source>
</evidence>
<dbReference type="SUPFAM" id="SSF52317">
    <property type="entry name" value="Class I glutamine amidotransferase-like"/>
    <property type="match status" value="1"/>
</dbReference>
<evidence type="ECO:0000256" key="1">
    <source>
        <dbReference type="ARBA" id="ARBA00001092"/>
    </source>
</evidence>
<comment type="similarity">
    <text evidence="3">Belongs to the peptidase S51 family.</text>
</comment>
<reference evidence="9 10" key="1">
    <citation type="submission" date="2020-08" db="EMBL/GenBank/DDBJ databases">
        <title>Winogradskyella ouciana sp. nov., isolated from the hadal seawater of the Mariana Trench.</title>
        <authorList>
            <person name="He X."/>
        </authorList>
    </citation>
    <scope>NUCLEOTIDE SEQUENCE [LARGE SCALE GENOMIC DNA]</scope>
    <source>
        <strain evidence="9 10">KCTC 22026</strain>
    </source>
</reference>
<comment type="function">
    <text evidence="2">Exopeptidase that catalyzes the hydrolytic cleavage of multi-L-arginyl-poly-L-aspartic acid (cyanophycin; a water-insoluble reserve polymer) into aspartate-arginine dipeptides.</text>
</comment>
<organism evidence="9 10">
    <name type="scientific">Winogradskyella echinorum</name>
    <dbReference type="NCBI Taxonomy" id="538189"/>
    <lineage>
        <taxon>Bacteria</taxon>
        <taxon>Pseudomonadati</taxon>
        <taxon>Bacteroidota</taxon>
        <taxon>Flavobacteriia</taxon>
        <taxon>Flavobacteriales</taxon>
        <taxon>Flavobacteriaceae</taxon>
        <taxon>Winogradskyella</taxon>
    </lineage>
</organism>
<keyword evidence="9" id="KW-0121">Carboxypeptidase</keyword>
<evidence type="ECO:0000313" key="10">
    <source>
        <dbReference type="Proteomes" id="UP000607435"/>
    </source>
</evidence>
<keyword evidence="6" id="KW-0645">Protease</keyword>
<dbReference type="InterPro" id="IPR005320">
    <property type="entry name" value="Peptidase_S51"/>
</dbReference>
<dbReference type="NCBIfam" id="TIGR02069">
    <property type="entry name" value="cyanophycinase"/>
    <property type="match status" value="1"/>
</dbReference>
<comment type="caution">
    <text evidence="9">The sequence shown here is derived from an EMBL/GenBank/DDBJ whole genome shotgun (WGS) entry which is preliminary data.</text>
</comment>
<keyword evidence="10" id="KW-1185">Reference proteome</keyword>
<dbReference type="CDD" id="cd03145">
    <property type="entry name" value="GAT1_cyanophycinase"/>
    <property type="match status" value="1"/>
</dbReference>
<dbReference type="EC" id="3.4.15.6" evidence="4"/>
<dbReference type="PIRSF" id="PIRSF032067">
    <property type="entry name" value="Cyanophycinase"/>
    <property type="match status" value="1"/>
</dbReference>
<dbReference type="InterPro" id="IPR011811">
    <property type="entry name" value="Peptidase_S51_cyanophycinase"/>
</dbReference>
<dbReference type="Pfam" id="PF03575">
    <property type="entry name" value="Peptidase_S51"/>
    <property type="match status" value="1"/>
</dbReference>
<dbReference type="GO" id="GO:0008241">
    <property type="term" value="F:peptidyl-dipeptidase activity"/>
    <property type="evidence" value="ECO:0007669"/>
    <property type="project" value="UniProtKB-EC"/>
</dbReference>
<dbReference type="Gene3D" id="3.40.50.880">
    <property type="match status" value="1"/>
</dbReference>
<evidence type="ECO:0000256" key="6">
    <source>
        <dbReference type="ARBA" id="ARBA00022670"/>
    </source>
</evidence>
<proteinExistence type="inferred from homology"/>
<dbReference type="RefSeq" id="WP_186845170.1">
    <property type="nucleotide sequence ID" value="NZ_JACOME010000001.1"/>
</dbReference>
<protein>
    <recommendedName>
        <fullName evidence="5">Cyanophycinase</fullName>
        <ecNumber evidence="4">3.4.15.6</ecNumber>
    </recommendedName>
</protein>
<evidence type="ECO:0000256" key="3">
    <source>
        <dbReference type="ARBA" id="ARBA00006534"/>
    </source>
</evidence>
<evidence type="ECO:0000256" key="7">
    <source>
        <dbReference type="ARBA" id="ARBA00022801"/>
    </source>
</evidence>
<dbReference type="EMBL" id="JACOME010000001">
    <property type="protein sequence ID" value="MBC3846089.1"/>
    <property type="molecule type" value="Genomic_DNA"/>
</dbReference>
<dbReference type="Proteomes" id="UP000607435">
    <property type="component" value="Unassembled WGS sequence"/>
</dbReference>
<dbReference type="PANTHER" id="PTHR36175">
    <property type="entry name" value="CYANOPHYCINASE"/>
    <property type="match status" value="1"/>
</dbReference>
<keyword evidence="7 9" id="KW-0378">Hydrolase</keyword>
<accession>A0ABR6Y0D2</accession>
<dbReference type="GO" id="GO:0004180">
    <property type="term" value="F:carboxypeptidase activity"/>
    <property type="evidence" value="ECO:0007669"/>
    <property type="project" value="UniProtKB-KW"/>
</dbReference>
<evidence type="ECO:0000256" key="8">
    <source>
        <dbReference type="ARBA" id="ARBA00022825"/>
    </source>
</evidence>
<evidence type="ECO:0000256" key="4">
    <source>
        <dbReference type="ARBA" id="ARBA00013115"/>
    </source>
</evidence>
<gene>
    <name evidence="9" type="ORF">H6H04_06850</name>
</gene>
<evidence type="ECO:0000313" key="9">
    <source>
        <dbReference type="EMBL" id="MBC3846089.1"/>
    </source>
</evidence>